<dbReference type="EMBL" id="NCKV01048606">
    <property type="protein sequence ID" value="RWS12599.1"/>
    <property type="molecule type" value="Genomic_DNA"/>
</dbReference>
<dbReference type="GO" id="GO:0006887">
    <property type="term" value="P:exocytosis"/>
    <property type="evidence" value="ECO:0007669"/>
    <property type="project" value="UniProtKB-KW"/>
</dbReference>
<feature type="non-terminal residue" evidence="7">
    <location>
        <position position="106"/>
    </location>
</feature>
<keyword evidence="3" id="KW-1052">Target cell membrane</keyword>
<keyword evidence="5" id="KW-0472">Membrane</keyword>
<name>A0A443RBE8_9ACAR</name>
<proteinExistence type="predicted"/>
<dbReference type="Proteomes" id="UP000288716">
    <property type="component" value="Unassembled WGS sequence"/>
</dbReference>
<evidence type="ECO:0000313" key="7">
    <source>
        <dbReference type="EMBL" id="RWS12599.1"/>
    </source>
</evidence>
<keyword evidence="4" id="KW-0528">Neurotoxin</keyword>
<keyword evidence="4" id="KW-0800">Toxin</keyword>
<dbReference type="GO" id="GO:0044218">
    <property type="term" value="C:other organism cell membrane"/>
    <property type="evidence" value="ECO:0007669"/>
    <property type="project" value="UniProtKB-KW"/>
</dbReference>
<dbReference type="Pfam" id="PF00023">
    <property type="entry name" value="Ank"/>
    <property type="match status" value="1"/>
</dbReference>
<dbReference type="InterPro" id="IPR036770">
    <property type="entry name" value="Ankyrin_rpt-contain_sf"/>
</dbReference>
<accession>A0A443RBE8</accession>
<organism evidence="7 8">
    <name type="scientific">Leptotrombidium deliense</name>
    <dbReference type="NCBI Taxonomy" id="299467"/>
    <lineage>
        <taxon>Eukaryota</taxon>
        <taxon>Metazoa</taxon>
        <taxon>Ecdysozoa</taxon>
        <taxon>Arthropoda</taxon>
        <taxon>Chelicerata</taxon>
        <taxon>Arachnida</taxon>
        <taxon>Acari</taxon>
        <taxon>Acariformes</taxon>
        <taxon>Trombidiformes</taxon>
        <taxon>Prostigmata</taxon>
        <taxon>Anystina</taxon>
        <taxon>Parasitengona</taxon>
        <taxon>Trombiculoidea</taxon>
        <taxon>Trombiculidae</taxon>
        <taxon>Leptotrombidium</taxon>
    </lineage>
</organism>
<dbReference type="PROSITE" id="PS50088">
    <property type="entry name" value="ANK_REPEAT"/>
    <property type="match status" value="1"/>
</dbReference>
<keyword evidence="8" id="KW-1185">Reference proteome</keyword>
<gene>
    <name evidence="7" type="ORF">B4U80_14710</name>
</gene>
<reference evidence="7 8" key="1">
    <citation type="journal article" date="2018" name="Gigascience">
        <title>Genomes of trombidid mites reveal novel predicted allergens and laterally-transferred genes associated with secondary metabolism.</title>
        <authorList>
            <person name="Dong X."/>
            <person name="Chaisiri K."/>
            <person name="Xia D."/>
            <person name="Armstrong S.D."/>
            <person name="Fang Y."/>
            <person name="Donnelly M.J."/>
            <person name="Kadowaki T."/>
            <person name="McGarry J.W."/>
            <person name="Darby A.C."/>
            <person name="Makepeace B.L."/>
        </authorList>
    </citation>
    <scope>NUCLEOTIDE SEQUENCE [LARGE SCALE GENOMIC DNA]</scope>
    <source>
        <strain evidence="7">UoL-UT</strain>
    </source>
</reference>
<comment type="caution">
    <text evidence="7">The sequence shown here is derived from an EMBL/GenBank/DDBJ whole genome shotgun (WGS) entry which is preliminary data.</text>
</comment>
<evidence type="ECO:0000256" key="4">
    <source>
        <dbReference type="ARBA" id="ARBA00023028"/>
    </source>
</evidence>
<evidence type="ECO:0000256" key="5">
    <source>
        <dbReference type="ARBA" id="ARBA00023298"/>
    </source>
</evidence>
<dbReference type="VEuPathDB" id="VectorBase:LDEU014048"/>
<evidence type="ECO:0000256" key="6">
    <source>
        <dbReference type="PROSITE-ProRule" id="PRU00023"/>
    </source>
</evidence>
<dbReference type="SUPFAM" id="SSF48403">
    <property type="entry name" value="Ankyrin repeat"/>
    <property type="match status" value="1"/>
</dbReference>
<dbReference type="OrthoDB" id="9631868at2759"/>
<keyword evidence="6" id="KW-0040">ANK repeat</keyword>
<dbReference type="AlphaFoldDB" id="A0A443RBE8"/>
<evidence type="ECO:0000256" key="2">
    <source>
        <dbReference type="ARBA" id="ARBA00022483"/>
    </source>
</evidence>
<sequence length="106" mass="11986">MEITFKFTHDWVAFLDLEIILTDDPPRCLCLLAYVKQDIKLIKYIKLSLYATLLIKYLVTKTALMLATRHESPDIIKLLIESGVDVFAEDLCGGTALCYSVASGWN</sequence>
<evidence type="ECO:0000256" key="1">
    <source>
        <dbReference type="ARBA" id="ARBA00004175"/>
    </source>
</evidence>
<evidence type="ECO:0000256" key="3">
    <source>
        <dbReference type="ARBA" id="ARBA00022537"/>
    </source>
</evidence>
<keyword evidence="4" id="KW-0638">Presynaptic neurotoxin</keyword>
<feature type="repeat" description="ANK" evidence="6">
    <location>
        <begin position="59"/>
        <end position="91"/>
    </location>
</feature>
<evidence type="ECO:0000313" key="8">
    <source>
        <dbReference type="Proteomes" id="UP000288716"/>
    </source>
</evidence>
<dbReference type="InterPro" id="IPR002110">
    <property type="entry name" value="Ankyrin_rpt"/>
</dbReference>
<keyword evidence="5" id="KW-1053">Target membrane</keyword>
<dbReference type="PROSITE" id="PS50297">
    <property type="entry name" value="ANK_REP_REGION"/>
    <property type="match status" value="1"/>
</dbReference>
<keyword evidence="2" id="KW-0268">Exocytosis</keyword>
<protein>
    <submittedName>
        <fullName evidence="7">Ankyrin repeat domain-containing protein 7-like protein</fullName>
    </submittedName>
</protein>
<comment type="subcellular location">
    <subcellularLocation>
        <location evidence="1">Target cell membrane</location>
    </subcellularLocation>
</comment>
<dbReference type="Gene3D" id="1.25.40.20">
    <property type="entry name" value="Ankyrin repeat-containing domain"/>
    <property type="match status" value="1"/>
</dbReference>
<dbReference type="GO" id="GO:0044231">
    <property type="term" value="C:host cell presynaptic membrane"/>
    <property type="evidence" value="ECO:0007669"/>
    <property type="project" value="UniProtKB-KW"/>
</dbReference>